<dbReference type="Proteomes" id="UP001239909">
    <property type="component" value="Unassembled WGS sequence"/>
</dbReference>
<comment type="caution">
    <text evidence="2">The sequence shown here is derived from an EMBL/GenBank/DDBJ whole genome shotgun (WGS) entry which is preliminary data.</text>
</comment>
<evidence type="ECO:0000256" key="1">
    <source>
        <dbReference type="SAM" id="SignalP"/>
    </source>
</evidence>
<evidence type="ECO:0008006" key="4">
    <source>
        <dbReference type="Google" id="ProtNLM"/>
    </source>
</evidence>
<gene>
    <name evidence="2" type="ORF">LNKW23_06190</name>
</gene>
<dbReference type="EMBL" id="BSYI01000003">
    <property type="protein sequence ID" value="GMG81406.1"/>
    <property type="molecule type" value="Genomic_DNA"/>
</dbReference>
<dbReference type="RefSeq" id="WP_285670061.1">
    <property type="nucleotide sequence ID" value="NZ_BSYI01000003.1"/>
</dbReference>
<keyword evidence="3" id="KW-1185">Reference proteome</keyword>
<accession>A0ABQ6LDH7</accession>
<name>A0ABQ6LDH7_9RHOB</name>
<sequence length="168" mass="17486">MIRTDDMRAAAPKSALRSFVAALAACAALGAAGIVPAPASAMSAEALPLPIARVPDAGRGANDAPSMAWTTEVLVPRCLALRIAEVENICRDESHAFCGDVRAAAFEGLRAEGAVYPGLENRIDASLPFYRGIYEKAAADTLSNAASGIFSADLRTCRDITLNLPVTP</sequence>
<feature type="signal peptide" evidence="1">
    <location>
        <begin position="1"/>
        <end position="41"/>
    </location>
</feature>
<proteinExistence type="predicted"/>
<protein>
    <recommendedName>
        <fullName evidence="4">UrcA family protein</fullName>
    </recommendedName>
</protein>
<organism evidence="2 3">
    <name type="scientific">Paralimibaculum aggregatum</name>
    <dbReference type="NCBI Taxonomy" id="3036245"/>
    <lineage>
        <taxon>Bacteria</taxon>
        <taxon>Pseudomonadati</taxon>
        <taxon>Pseudomonadota</taxon>
        <taxon>Alphaproteobacteria</taxon>
        <taxon>Rhodobacterales</taxon>
        <taxon>Paracoccaceae</taxon>
        <taxon>Paralimibaculum</taxon>
    </lineage>
</organism>
<evidence type="ECO:0000313" key="3">
    <source>
        <dbReference type="Proteomes" id="UP001239909"/>
    </source>
</evidence>
<feature type="chain" id="PRO_5045748842" description="UrcA family protein" evidence="1">
    <location>
        <begin position="42"/>
        <end position="168"/>
    </location>
</feature>
<reference evidence="2 3" key="1">
    <citation type="submission" date="2023-04" db="EMBL/GenBank/DDBJ databases">
        <title>Marinoamorphus aggregata gen. nov., sp. Nov., isolate from tissue of brittle star Ophioplocus japonicus.</title>
        <authorList>
            <person name="Kawano K."/>
            <person name="Sawayama S."/>
            <person name="Nakagawa S."/>
        </authorList>
    </citation>
    <scope>NUCLEOTIDE SEQUENCE [LARGE SCALE GENOMIC DNA]</scope>
    <source>
        <strain evidence="2 3">NKW23</strain>
    </source>
</reference>
<evidence type="ECO:0000313" key="2">
    <source>
        <dbReference type="EMBL" id="GMG81406.1"/>
    </source>
</evidence>
<keyword evidence="1" id="KW-0732">Signal</keyword>